<comment type="caution">
    <text evidence="1">The sequence shown here is derived from an EMBL/GenBank/DDBJ whole genome shotgun (WGS) entry which is preliminary data.</text>
</comment>
<protein>
    <recommendedName>
        <fullName evidence="3">C-type lectin domain-containing protein</fullName>
    </recommendedName>
</protein>
<dbReference type="SUPFAM" id="SSF56436">
    <property type="entry name" value="C-type lectin-like"/>
    <property type="match status" value="1"/>
</dbReference>
<dbReference type="AlphaFoldDB" id="A0AAN8XDZ7"/>
<organism evidence="1 2">
    <name type="scientific">Halocaridina rubra</name>
    <name type="common">Hawaiian red shrimp</name>
    <dbReference type="NCBI Taxonomy" id="373956"/>
    <lineage>
        <taxon>Eukaryota</taxon>
        <taxon>Metazoa</taxon>
        <taxon>Ecdysozoa</taxon>
        <taxon>Arthropoda</taxon>
        <taxon>Crustacea</taxon>
        <taxon>Multicrustacea</taxon>
        <taxon>Malacostraca</taxon>
        <taxon>Eumalacostraca</taxon>
        <taxon>Eucarida</taxon>
        <taxon>Decapoda</taxon>
        <taxon>Pleocyemata</taxon>
        <taxon>Caridea</taxon>
        <taxon>Atyoidea</taxon>
        <taxon>Atyidae</taxon>
        <taxon>Halocaridina</taxon>
    </lineage>
</organism>
<feature type="non-terminal residue" evidence="1">
    <location>
        <position position="130"/>
    </location>
</feature>
<sequence>MITTTSAPITLRTYYVDGINDKTILVTPNSGNWNDAQSYCLSQGGRLFFTADITYTYILHYIANDPWLWFGMHRYPTDPITVWRDLDNQTQTQMLPWMNGQPDNAWNFEYYLGVGSGQLHDAESIACCNA</sequence>
<dbReference type="CDD" id="cd00037">
    <property type="entry name" value="CLECT"/>
    <property type="match status" value="1"/>
</dbReference>
<keyword evidence="2" id="KW-1185">Reference proteome</keyword>
<dbReference type="EMBL" id="JAXCGZ010009664">
    <property type="protein sequence ID" value="KAK7076459.1"/>
    <property type="molecule type" value="Genomic_DNA"/>
</dbReference>
<evidence type="ECO:0000313" key="2">
    <source>
        <dbReference type="Proteomes" id="UP001381693"/>
    </source>
</evidence>
<proteinExistence type="predicted"/>
<dbReference type="InterPro" id="IPR016186">
    <property type="entry name" value="C-type_lectin-like/link_sf"/>
</dbReference>
<gene>
    <name evidence="1" type="ORF">SK128_016415</name>
</gene>
<dbReference type="Proteomes" id="UP001381693">
    <property type="component" value="Unassembled WGS sequence"/>
</dbReference>
<evidence type="ECO:0008006" key="3">
    <source>
        <dbReference type="Google" id="ProtNLM"/>
    </source>
</evidence>
<name>A0AAN8XDZ7_HALRR</name>
<dbReference type="InterPro" id="IPR016187">
    <property type="entry name" value="CTDL_fold"/>
</dbReference>
<reference evidence="1 2" key="1">
    <citation type="submission" date="2023-11" db="EMBL/GenBank/DDBJ databases">
        <title>Halocaridina rubra genome assembly.</title>
        <authorList>
            <person name="Smith C."/>
        </authorList>
    </citation>
    <scope>NUCLEOTIDE SEQUENCE [LARGE SCALE GENOMIC DNA]</scope>
    <source>
        <strain evidence="1">EP-1</strain>
        <tissue evidence="1">Whole</tissue>
    </source>
</reference>
<evidence type="ECO:0000313" key="1">
    <source>
        <dbReference type="EMBL" id="KAK7076459.1"/>
    </source>
</evidence>
<dbReference type="Gene3D" id="3.10.100.10">
    <property type="entry name" value="Mannose-Binding Protein A, subunit A"/>
    <property type="match status" value="1"/>
</dbReference>
<accession>A0AAN8XDZ7</accession>